<organism evidence="8 9">
    <name type="scientific">Apiospora saccharicola</name>
    <dbReference type="NCBI Taxonomy" id="335842"/>
    <lineage>
        <taxon>Eukaryota</taxon>
        <taxon>Fungi</taxon>
        <taxon>Dikarya</taxon>
        <taxon>Ascomycota</taxon>
        <taxon>Pezizomycotina</taxon>
        <taxon>Sordariomycetes</taxon>
        <taxon>Xylariomycetidae</taxon>
        <taxon>Amphisphaeriales</taxon>
        <taxon>Apiosporaceae</taxon>
        <taxon>Apiospora</taxon>
    </lineage>
</organism>
<dbReference type="PANTHER" id="PTHR33048">
    <property type="entry name" value="PTH11-LIKE INTEGRAL MEMBRANE PROTEIN (AFU_ORTHOLOGUE AFUA_5G11245)"/>
    <property type="match status" value="1"/>
</dbReference>
<keyword evidence="4 6" id="KW-0472">Membrane</keyword>
<evidence type="ECO:0000256" key="3">
    <source>
        <dbReference type="ARBA" id="ARBA00022989"/>
    </source>
</evidence>
<proteinExistence type="inferred from homology"/>
<evidence type="ECO:0000259" key="7">
    <source>
        <dbReference type="Pfam" id="PF20684"/>
    </source>
</evidence>
<sequence length="153" mass="17025">MKRSKKWAVVSLFAFGTLAPLASIARLAYQIVTADSEDKTEVYLMVGILANAEQVVGIIVGSLPVISSWAIQLKGRLGAAKVGLDATSRRFRQDWDKSWAAWKGRGRRQHVVKKDPYQITDAPTWTSQEMLYPSVLSERENEPITMKSLSSTV</sequence>
<keyword evidence="2 6" id="KW-0812">Transmembrane</keyword>
<evidence type="ECO:0000256" key="4">
    <source>
        <dbReference type="ARBA" id="ARBA00023136"/>
    </source>
</evidence>
<dbReference type="EMBL" id="JAQQWM010000007">
    <property type="protein sequence ID" value="KAK8056993.1"/>
    <property type="molecule type" value="Genomic_DNA"/>
</dbReference>
<accession>A0ABR1UDL0</accession>
<evidence type="ECO:0000313" key="8">
    <source>
        <dbReference type="EMBL" id="KAK8056993.1"/>
    </source>
</evidence>
<comment type="caution">
    <text evidence="8">The sequence shown here is derived from an EMBL/GenBank/DDBJ whole genome shotgun (WGS) entry which is preliminary data.</text>
</comment>
<gene>
    <name evidence="8" type="ORF">PG996_010930</name>
</gene>
<dbReference type="Proteomes" id="UP001446871">
    <property type="component" value="Unassembled WGS sequence"/>
</dbReference>
<name>A0ABR1UDL0_9PEZI</name>
<comment type="similarity">
    <text evidence="5">Belongs to the SAT4 family.</text>
</comment>
<dbReference type="InterPro" id="IPR049326">
    <property type="entry name" value="Rhodopsin_dom_fungi"/>
</dbReference>
<feature type="domain" description="Rhodopsin" evidence="7">
    <location>
        <begin position="1"/>
        <end position="68"/>
    </location>
</feature>
<evidence type="ECO:0000256" key="5">
    <source>
        <dbReference type="ARBA" id="ARBA00038359"/>
    </source>
</evidence>
<evidence type="ECO:0000256" key="2">
    <source>
        <dbReference type="ARBA" id="ARBA00022692"/>
    </source>
</evidence>
<comment type="subcellular location">
    <subcellularLocation>
        <location evidence="1">Membrane</location>
        <topology evidence="1">Multi-pass membrane protein</topology>
    </subcellularLocation>
</comment>
<keyword evidence="3 6" id="KW-1133">Transmembrane helix</keyword>
<dbReference type="PANTHER" id="PTHR33048:SF47">
    <property type="entry name" value="INTEGRAL MEMBRANE PROTEIN-RELATED"/>
    <property type="match status" value="1"/>
</dbReference>
<protein>
    <recommendedName>
        <fullName evidence="7">Rhodopsin domain-containing protein</fullName>
    </recommendedName>
</protein>
<dbReference type="Pfam" id="PF20684">
    <property type="entry name" value="Fung_rhodopsin"/>
    <property type="match status" value="1"/>
</dbReference>
<keyword evidence="9" id="KW-1185">Reference proteome</keyword>
<reference evidence="8 9" key="1">
    <citation type="submission" date="2023-01" db="EMBL/GenBank/DDBJ databases">
        <title>Analysis of 21 Apiospora genomes using comparative genomics revels a genus with tremendous synthesis potential of carbohydrate active enzymes and secondary metabolites.</title>
        <authorList>
            <person name="Sorensen T."/>
        </authorList>
    </citation>
    <scope>NUCLEOTIDE SEQUENCE [LARGE SCALE GENOMIC DNA]</scope>
    <source>
        <strain evidence="8 9">CBS 83171</strain>
    </source>
</reference>
<evidence type="ECO:0000313" key="9">
    <source>
        <dbReference type="Proteomes" id="UP001446871"/>
    </source>
</evidence>
<evidence type="ECO:0000256" key="1">
    <source>
        <dbReference type="ARBA" id="ARBA00004141"/>
    </source>
</evidence>
<dbReference type="InterPro" id="IPR052337">
    <property type="entry name" value="SAT4-like"/>
</dbReference>
<evidence type="ECO:0000256" key="6">
    <source>
        <dbReference type="SAM" id="Phobius"/>
    </source>
</evidence>
<feature type="transmembrane region" description="Helical" evidence="6">
    <location>
        <begin position="43"/>
        <end position="66"/>
    </location>
</feature>